<dbReference type="GO" id="GO:0005737">
    <property type="term" value="C:cytoplasm"/>
    <property type="evidence" value="ECO:0007669"/>
    <property type="project" value="TreeGrafter"/>
</dbReference>
<keyword evidence="3" id="KW-0808">Transferase</keyword>
<feature type="compositionally biased region" description="Basic and acidic residues" evidence="6">
    <location>
        <begin position="565"/>
        <end position="587"/>
    </location>
</feature>
<keyword evidence="9" id="KW-1185">Reference proteome</keyword>
<dbReference type="InterPro" id="IPR057754">
    <property type="entry name" value="PI4-kinase_beta/PIK1_cat"/>
</dbReference>
<organism evidence="8 9">
    <name type="scientific">Halteria grandinella</name>
    <dbReference type="NCBI Taxonomy" id="5974"/>
    <lineage>
        <taxon>Eukaryota</taxon>
        <taxon>Sar</taxon>
        <taxon>Alveolata</taxon>
        <taxon>Ciliophora</taxon>
        <taxon>Intramacronucleata</taxon>
        <taxon>Spirotrichea</taxon>
        <taxon>Stichotrichia</taxon>
        <taxon>Sporadotrichida</taxon>
        <taxon>Halteriidae</taxon>
        <taxon>Halteria</taxon>
    </lineage>
</organism>
<sequence length="1192" mass="136868">MRKSHASNNPSVPLLGRQEGTSTDEIVEEKHHKKQTRRGSESSSDESISKLRDTKITTYPIMPTQGSMSMAPMPVTHSKSGMHHIPIIPSEEKPKTSCCWRLCCCCYYLCCCCCCEAGGARISKTKFVSRFQKWLSIGHGHLGITKSIEEDPMSILIRLYAHDRLAVKQLEQVRVNPDFTSRFRSDLEFFIPQLCCFYLKGDSEMEDELINLILMASASSFFYSHRILFFFNAMLFPDTDPTSPIQFKKRGEVYKRLKRACISTKERLYLQNSKDIVQLIQEFGLIDRYPWLKEMLPQPSMISGALQQMKDRFKSKAEESAERARDGEKSLRAQRVRQKIDEYADNNQLPLFKINSSARRDNASSINGSFDQKKGIKEQVDMMLEDSKVDSDQDDVIITAKDILLQPFVLHPEQIHDHEGTSGGASGTVAGEMGFRTLEKHAILAYYSTPTFISTLTELSDRLIHAPNRSEFLSTELKKINRRLPAAVYIPFVNDSTRNYAILHIVADESRVFQTKERAPVLLHFEAFRPEELMLATPEHPLSMKEDRKKHNKGGAFKSTTDFEYDNHRSASWDSSKMSKKEIEKLRKLQSKKKNRGSGGDPELLHSGDISMEGNPYEIDKSQRKTIKVQKKELKREAEALTQAVGFKGEEKNRATEIMLLNSKATGAQQLGQPQLGQGNNQSSRTKRDKGQEKQDELKSKVNQLFDMRASDPLIINRLKRNDSVFDKVTVNDNYFGKTDQLKHQIIKEEVDEDDKPTQQLLLQSQDSNIMGEDEVYFKNLKPSAPASMQNANPLEAVEEQKQGELLEVEQPPIKDHEIIEEEETIERALLYDKQRRSLSMLQPSDQQDLSKLLKKHDQEKRERSESQQRLQLLEVTDQPQRRGTIDQNDFYENRPNNAIFMETSKEQDERVRKNSPFGHLKTWRLLKIIVKSNDDVRQEQFAMQLISQIDQIFKIKKINLWLRTYEILATGPRCGLIEAVSDALSIDSIKKKMGQQAKLVDYFHMQFGDKKSKKFKKARNNFCRSLAAYSLVCYILQIKDRHNGNIMVDIVGHIMHIDFGFLLSNAPGKGIKFEQAPFKLTNEQVEVLGGIKSKKFKEYRELMTLGFMAMQEHADKIIKLVEMMFMGQNDLPCFALGEDLIGTLKQRLLPSSKLMTEVEASKFVDALIESSYNNWRTRAYDKFQYCCQGIV</sequence>
<evidence type="ECO:0000256" key="6">
    <source>
        <dbReference type="SAM" id="MobiDB-lite"/>
    </source>
</evidence>
<dbReference type="EC" id="2.7.1.67" evidence="2"/>
<keyword evidence="4" id="KW-0418">Kinase</keyword>
<feature type="region of interest" description="Disordered" evidence="6">
    <location>
        <begin position="1"/>
        <end position="49"/>
    </location>
</feature>
<dbReference type="Gene3D" id="3.30.1010.10">
    <property type="entry name" value="Phosphatidylinositol 3-kinase Catalytic Subunit, Chain A, domain 4"/>
    <property type="match status" value="1"/>
</dbReference>
<dbReference type="Gene3D" id="1.10.1070.11">
    <property type="entry name" value="Phosphatidylinositol 3-/4-kinase, catalytic domain"/>
    <property type="match status" value="1"/>
</dbReference>
<dbReference type="PROSITE" id="PS00915">
    <property type="entry name" value="PI3_4_KINASE_1"/>
    <property type="match status" value="1"/>
</dbReference>
<dbReference type="OrthoDB" id="10264149at2759"/>
<proteinExistence type="predicted"/>
<dbReference type="GO" id="GO:0048015">
    <property type="term" value="P:phosphatidylinositol-mediated signaling"/>
    <property type="evidence" value="ECO:0007669"/>
    <property type="project" value="TreeGrafter"/>
</dbReference>
<feature type="compositionally biased region" description="Polar residues" evidence="6">
    <location>
        <begin position="1"/>
        <end position="11"/>
    </location>
</feature>
<name>A0A8J8SXP7_HALGN</name>
<dbReference type="EMBL" id="RRYP01016976">
    <property type="protein sequence ID" value="TNV74450.1"/>
    <property type="molecule type" value="Genomic_DNA"/>
</dbReference>
<dbReference type="InterPro" id="IPR000403">
    <property type="entry name" value="PI3/4_kinase_cat_dom"/>
</dbReference>
<dbReference type="InterPro" id="IPR018936">
    <property type="entry name" value="PI3/4_kinase_CS"/>
</dbReference>
<feature type="compositionally biased region" description="Low complexity" evidence="6">
    <location>
        <begin position="669"/>
        <end position="682"/>
    </location>
</feature>
<dbReference type="GO" id="GO:0004430">
    <property type="term" value="F:1-phosphatidylinositol 4-kinase activity"/>
    <property type="evidence" value="ECO:0007669"/>
    <property type="project" value="UniProtKB-EC"/>
</dbReference>
<protein>
    <recommendedName>
        <fullName evidence="2">1-phosphatidylinositol 4-kinase</fullName>
        <ecNumber evidence="2">2.7.1.67</ecNumber>
    </recommendedName>
</protein>
<evidence type="ECO:0000313" key="9">
    <source>
        <dbReference type="Proteomes" id="UP000785679"/>
    </source>
</evidence>
<dbReference type="FunFam" id="1.10.1070.11:FF:000016">
    <property type="entry name" value="PIK1p Phosphatidylinositol 4-kinase"/>
    <property type="match status" value="1"/>
</dbReference>
<evidence type="ECO:0000259" key="7">
    <source>
        <dbReference type="PROSITE" id="PS50290"/>
    </source>
</evidence>
<dbReference type="InterPro" id="IPR011009">
    <property type="entry name" value="Kinase-like_dom_sf"/>
</dbReference>
<dbReference type="InterPro" id="IPR015433">
    <property type="entry name" value="PI3/4_kinase"/>
</dbReference>
<dbReference type="GO" id="GO:0016020">
    <property type="term" value="C:membrane"/>
    <property type="evidence" value="ECO:0007669"/>
    <property type="project" value="TreeGrafter"/>
</dbReference>
<dbReference type="PROSITE" id="PS00916">
    <property type="entry name" value="PI3_4_KINASE_2"/>
    <property type="match status" value="1"/>
</dbReference>
<dbReference type="PANTHER" id="PTHR10048:SF22">
    <property type="entry name" value="PHOSPHATIDYLINOSITOL 4-KINASE BETA"/>
    <property type="match status" value="1"/>
</dbReference>
<comment type="caution">
    <text evidence="8">The sequence shown here is derived from an EMBL/GenBank/DDBJ whole genome shotgun (WGS) entry which is preliminary data.</text>
</comment>
<evidence type="ECO:0000256" key="3">
    <source>
        <dbReference type="ARBA" id="ARBA00022679"/>
    </source>
</evidence>
<dbReference type="Proteomes" id="UP000785679">
    <property type="component" value="Unassembled WGS sequence"/>
</dbReference>
<dbReference type="GO" id="GO:0046854">
    <property type="term" value="P:phosphatidylinositol phosphate biosynthetic process"/>
    <property type="evidence" value="ECO:0007669"/>
    <property type="project" value="InterPro"/>
</dbReference>
<keyword evidence="5" id="KW-0175">Coiled coil</keyword>
<feature type="compositionally biased region" description="Basic and acidic residues" evidence="6">
    <location>
        <begin position="313"/>
        <end position="331"/>
    </location>
</feature>
<evidence type="ECO:0000256" key="4">
    <source>
        <dbReference type="ARBA" id="ARBA00022777"/>
    </source>
</evidence>
<feature type="region of interest" description="Disordered" evidence="6">
    <location>
        <begin position="539"/>
        <end position="618"/>
    </location>
</feature>
<dbReference type="AlphaFoldDB" id="A0A8J8SXP7"/>
<feature type="coiled-coil region" evidence="5">
    <location>
        <begin position="850"/>
        <end position="877"/>
    </location>
</feature>
<comment type="catalytic activity">
    <reaction evidence="1">
        <text>a 1,2-diacyl-sn-glycero-3-phospho-(1D-myo-inositol) + ATP = a 1,2-diacyl-sn-glycero-3-phospho-(1D-myo-inositol 4-phosphate) + ADP + H(+)</text>
        <dbReference type="Rhea" id="RHEA:19877"/>
        <dbReference type="ChEBI" id="CHEBI:15378"/>
        <dbReference type="ChEBI" id="CHEBI:30616"/>
        <dbReference type="ChEBI" id="CHEBI:57880"/>
        <dbReference type="ChEBI" id="CHEBI:58178"/>
        <dbReference type="ChEBI" id="CHEBI:456216"/>
        <dbReference type="EC" id="2.7.1.67"/>
    </reaction>
</comment>
<dbReference type="PROSITE" id="PS50290">
    <property type="entry name" value="PI3_4_KINASE_3"/>
    <property type="match status" value="1"/>
</dbReference>
<accession>A0A8J8SXP7</accession>
<dbReference type="Pfam" id="PF00454">
    <property type="entry name" value="PI3_PI4_kinase"/>
    <property type="match status" value="1"/>
</dbReference>
<dbReference type="InterPro" id="IPR036940">
    <property type="entry name" value="PI3/4_kinase_cat_sf"/>
</dbReference>
<evidence type="ECO:0000313" key="8">
    <source>
        <dbReference type="EMBL" id="TNV74450.1"/>
    </source>
</evidence>
<dbReference type="SMART" id="SM00146">
    <property type="entry name" value="PI3Kc"/>
    <property type="match status" value="1"/>
</dbReference>
<feature type="domain" description="PI3K/PI4K catalytic" evidence="7">
    <location>
        <begin position="906"/>
        <end position="1177"/>
    </location>
</feature>
<feature type="region of interest" description="Disordered" evidence="6">
    <location>
        <begin position="667"/>
        <end position="696"/>
    </location>
</feature>
<dbReference type="PANTHER" id="PTHR10048">
    <property type="entry name" value="PHOSPHATIDYLINOSITOL KINASE"/>
    <property type="match status" value="1"/>
</dbReference>
<feature type="region of interest" description="Disordered" evidence="6">
    <location>
        <begin position="313"/>
        <end position="334"/>
    </location>
</feature>
<evidence type="ECO:0000256" key="2">
    <source>
        <dbReference type="ARBA" id="ARBA00012169"/>
    </source>
</evidence>
<evidence type="ECO:0000256" key="5">
    <source>
        <dbReference type="SAM" id="Coils"/>
    </source>
</evidence>
<gene>
    <name evidence="8" type="ORF">FGO68_gene16673</name>
</gene>
<reference evidence="8" key="1">
    <citation type="submission" date="2019-06" db="EMBL/GenBank/DDBJ databases">
        <authorList>
            <person name="Zheng W."/>
        </authorList>
    </citation>
    <scope>NUCLEOTIDE SEQUENCE</scope>
    <source>
        <strain evidence="8">QDHG01</strain>
    </source>
</reference>
<dbReference type="CDD" id="cd05168">
    <property type="entry name" value="PI4Kc_III_beta"/>
    <property type="match status" value="1"/>
</dbReference>
<evidence type="ECO:0000256" key="1">
    <source>
        <dbReference type="ARBA" id="ARBA00001686"/>
    </source>
</evidence>
<dbReference type="SUPFAM" id="SSF56112">
    <property type="entry name" value="Protein kinase-like (PK-like)"/>
    <property type="match status" value="1"/>
</dbReference>